<dbReference type="GO" id="GO:0016020">
    <property type="term" value="C:membrane"/>
    <property type="evidence" value="ECO:0007669"/>
    <property type="project" value="UniProtKB-SubCell"/>
</dbReference>
<evidence type="ECO:0000256" key="8">
    <source>
        <dbReference type="ARBA" id="ARBA00022617"/>
    </source>
</evidence>
<evidence type="ECO:0000256" key="15">
    <source>
        <dbReference type="SAM" id="Phobius"/>
    </source>
</evidence>
<evidence type="ECO:0000256" key="3">
    <source>
        <dbReference type="ARBA" id="ARBA00004141"/>
    </source>
</evidence>
<dbReference type="RefSeq" id="WP_116302575.1">
    <property type="nucleotide sequence ID" value="NZ_NFZV01000012.1"/>
</dbReference>
<comment type="pathway">
    <text evidence="4">Carbohydrate metabolism; tricarboxylic acid cycle.</text>
</comment>
<evidence type="ECO:0000256" key="7">
    <source>
        <dbReference type="ARBA" id="ARBA00022532"/>
    </source>
</evidence>
<dbReference type="GO" id="GO:0020037">
    <property type="term" value="F:heme binding"/>
    <property type="evidence" value="ECO:0007669"/>
    <property type="project" value="InterPro"/>
</dbReference>
<evidence type="ECO:0000256" key="9">
    <source>
        <dbReference type="ARBA" id="ARBA00022692"/>
    </source>
</evidence>
<keyword evidence="10" id="KW-0479">Metal-binding</keyword>
<comment type="subcellular location">
    <subcellularLocation>
        <location evidence="3">Membrane</location>
        <topology evidence="3">Multi-pass membrane protein</topology>
    </subcellularLocation>
</comment>
<dbReference type="Proteomes" id="UP000256763">
    <property type="component" value="Unassembled WGS sequence"/>
</dbReference>
<evidence type="ECO:0000313" key="17">
    <source>
        <dbReference type="Proteomes" id="UP000256763"/>
    </source>
</evidence>
<evidence type="ECO:0000256" key="4">
    <source>
        <dbReference type="ARBA" id="ARBA00005163"/>
    </source>
</evidence>
<proteinExistence type="predicted"/>
<dbReference type="GO" id="GO:0006099">
    <property type="term" value="P:tricarboxylic acid cycle"/>
    <property type="evidence" value="ECO:0007669"/>
    <property type="project" value="UniProtKB-UniPathway"/>
</dbReference>
<comment type="cofactor">
    <cofactor evidence="1">
        <name>heme</name>
        <dbReference type="ChEBI" id="CHEBI:30413"/>
    </cofactor>
</comment>
<dbReference type="SUPFAM" id="SSF81343">
    <property type="entry name" value="Fumarate reductase respiratory complex transmembrane subunits"/>
    <property type="match status" value="1"/>
</dbReference>
<dbReference type="OrthoDB" id="9809280at2"/>
<sequence>MSLRTPLSRAKGLGSAKDGVHHWWIERLTAVALVPLYIWFVWGLISHAGADYETVAAWIGSPVTAVLLVLLLAVTFHHAQLGMQVVYEDYIHTEWLKLTSIVLTKFIAYVLAAAGIFAVLRVAFGG</sequence>
<dbReference type="EMBL" id="NFZW01000003">
    <property type="protein sequence ID" value="RFA38578.1"/>
    <property type="molecule type" value="Genomic_DNA"/>
</dbReference>
<protein>
    <recommendedName>
        <fullName evidence="5">Succinate dehydrogenase hydrophobic membrane anchor subunit</fullName>
    </recommendedName>
</protein>
<dbReference type="GO" id="GO:0046872">
    <property type="term" value="F:metal ion binding"/>
    <property type="evidence" value="ECO:0007669"/>
    <property type="project" value="UniProtKB-KW"/>
</dbReference>
<feature type="transmembrane region" description="Helical" evidence="15">
    <location>
        <begin position="28"/>
        <end position="49"/>
    </location>
</feature>
<evidence type="ECO:0000256" key="1">
    <source>
        <dbReference type="ARBA" id="ARBA00001971"/>
    </source>
</evidence>
<keyword evidence="17" id="KW-1185">Reference proteome</keyword>
<dbReference type="CDD" id="cd03495">
    <property type="entry name" value="SQR_TypeC_SdhD_like"/>
    <property type="match status" value="1"/>
</dbReference>
<organism evidence="16 17">
    <name type="scientific">Alkalilimnicola ehrlichii</name>
    <dbReference type="NCBI Taxonomy" id="351052"/>
    <lineage>
        <taxon>Bacteria</taxon>
        <taxon>Pseudomonadati</taxon>
        <taxon>Pseudomonadota</taxon>
        <taxon>Gammaproteobacteria</taxon>
        <taxon>Chromatiales</taxon>
        <taxon>Ectothiorhodospiraceae</taxon>
        <taxon>Alkalilimnicola</taxon>
    </lineage>
</organism>
<evidence type="ECO:0000256" key="11">
    <source>
        <dbReference type="ARBA" id="ARBA00022982"/>
    </source>
</evidence>
<evidence type="ECO:0000256" key="2">
    <source>
        <dbReference type="ARBA" id="ARBA00004050"/>
    </source>
</evidence>
<evidence type="ECO:0000256" key="13">
    <source>
        <dbReference type="ARBA" id="ARBA00023004"/>
    </source>
</evidence>
<keyword evidence="6" id="KW-0813">Transport</keyword>
<feature type="transmembrane region" description="Helical" evidence="15">
    <location>
        <begin position="55"/>
        <end position="74"/>
    </location>
</feature>
<dbReference type="NCBIfam" id="TIGR02968">
    <property type="entry name" value="succ_dehyd_anc"/>
    <property type="match status" value="1"/>
</dbReference>
<evidence type="ECO:0000256" key="6">
    <source>
        <dbReference type="ARBA" id="ARBA00022448"/>
    </source>
</evidence>
<dbReference type="Gene3D" id="1.20.1300.10">
    <property type="entry name" value="Fumarate reductase/succinate dehydrogenase, transmembrane subunit"/>
    <property type="match status" value="1"/>
</dbReference>
<comment type="function">
    <text evidence="2">Membrane-anchoring subunit of succinate dehydrogenase (SDH).</text>
</comment>
<keyword evidence="7" id="KW-0816">Tricarboxylic acid cycle</keyword>
<keyword evidence="9 15" id="KW-0812">Transmembrane</keyword>
<keyword evidence="14 15" id="KW-0472">Membrane</keyword>
<evidence type="ECO:0000313" key="16">
    <source>
        <dbReference type="EMBL" id="RFA38578.1"/>
    </source>
</evidence>
<evidence type="ECO:0000256" key="12">
    <source>
        <dbReference type="ARBA" id="ARBA00022989"/>
    </source>
</evidence>
<dbReference type="AlphaFoldDB" id="A0A3E0X212"/>
<accession>A0A3E0X212</accession>
<keyword evidence="11" id="KW-0249">Electron transport</keyword>
<dbReference type="UniPathway" id="UPA00223"/>
<reference evidence="17" key="1">
    <citation type="submission" date="2017-05" db="EMBL/GenBank/DDBJ databases">
        <authorList>
            <person name="Sharma S."/>
            <person name="Sidhu C."/>
            <person name="Pinnaka A.K."/>
        </authorList>
    </citation>
    <scope>NUCLEOTIDE SEQUENCE [LARGE SCALE GENOMIC DNA]</scope>
    <source>
        <strain evidence="17">AK93</strain>
    </source>
</reference>
<feature type="transmembrane region" description="Helical" evidence="15">
    <location>
        <begin position="106"/>
        <end position="124"/>
    </location>
</feature>
<dbReference type="InterPro" id="IPR014312">
    <property type="entry name" value="Succ_DH_anchor"/>
</dbReference>
<comment type="caution">
    <text evidence="16">The sequence shown here is derived from an EMBL/GenBank/DDBJ whole genome shotgun (WGS) entry which is preliminary data.</text>
</comment>
<keyword evidence="12 15" id="KW-1133">Transmembrane helix</keyword>
<evidence type="ECO:0000256" key="5">
    <source>
        <dbReference type="ARBA" id="ARBA00019425"/>
    </source>
</evidence>
<evidence type="ECO:0000256" key="14">
    <source>
        <dbReference type="ARBA" id="ARBA00023136"/>
    </source>
</evidence>
<keyword evidence="13" id="KW-0408">Iron</keyword>
<keyword evidence="8" id="KW-0349">Heme</keyword>
<gene>
    <name evidence="16" type="ORF">CAL65_04345</name>
</gene>
<name>A0A3E0X212_9GAMM</name>
<dbReference type="Pfam" id="PF01127">
    <property type="entry name" value="Sdh_cyt"/>
    <property type="match status" value="1"/>
</dbReference>
<dbReference type="InterPro" id="IPR034804">
    <property type="entry name" value="SQR/QFR_C/D"/>
</dbReference>
<evidence type="ECO:0000256" key="10">
    <source>
        <dbReference type="ARBA" id="ARBA00022723"/>
    </source>
</evidence>
<dbReference type="InterPro" id="IPR000701">
    <property type="entry name" value="SuccDH_FuR_B_TM-su"/>
</dbReference>